<name>A0ABN8GYD7_9BACL</name>
<dbReference type="InterPro" id="IPR036291">
    <property type="entry name" value="NAD(P)-bd_dom_sf"/>
</dbReference>
<feature type="compositionally biased region" description="Low complexity" evidence="1">
    <location>
        <begin position="224"/>
        <end position="240"/>
    </location>
</feature>
<dbReference type="Pfam" id="PF16363">
    <property type="entry name" value="GDP_Man_Dehyd"/>
    <property type="match status" value="1"/>
</dbReference>
<organism evidence="3 4">
    <name type="scientific">Paenibacillus plantiphilus</name>
    <dbReference type="NCBI Taxonomy" id="2905650"/>
    <lineage>
        <taxon>Bacteria</taxon>
        <taxon>Bacillati</taxon>
        <taxon>Bacillota</taxon>
        <taxon>Bacilli</taxon>
        <taxon>Bacillales</taxon>
        <taxon>Paenibacillaceae</taxon>
        <taxon>Paenibacillus</taxon>
    </lineage>
</organism>
<dbReference type="Gene3D" id="3.90.25.10">
    <property type="entry name" value="UDP-galactose 4-epimerase, domain 1"/>
    <property type="match status" value="1"/>
</dbReference>
<comment type="caution">
    <text evidence="3">The sequence shown here is derived from an EMBL/GenBank/DDBJ whole genome shotgun (WGS) entry which is preliminary data.</text>
</comment>
<feature type="domain" description="NAD(P)-binding" evidence="2">
    <location>
        <begin position="12"/>
        <end position="174"/>
    </location>
</feature>
<keyword evidence="3" id="KW-0456">Lyase</keyword>
<dbReference type="NCBIfam" id="TIGR02622">
    <property type="entry name" value="CDP_4_6_dhtase"/>
    <property type="match status" value="1"/>
</dbReference>
<gene>
    <name evidence="3" type="primary">rfbG</name>
    <name evidence="3" type="ORF">PAECIP111893_04424</name>
</gene>
<feature type="region of interest" description="Disordered" evidence="1">
    <location>
        <begin position="217"/>
        <end position="249"/>
    </location>
</feature>
<dbReference type="PANTHER" id="PTHR43000">
    <property type="entry name" value="DTDP-D-GLUCOSE 4,6-DEHYDRATASE-RELATED"/>
    <property type="match status" value="1"/>
</dbReference>
<evidence type="ECO:0000256" key="1">
    <source>
        <dbReference type="SAM" id="MobiDB-lite"/>
    </source>
</evidence>
<sequence length="249" mass="26524">MNAAFWKGKKVFITGHTGFKGSWLCMWLGRLGAEVIGFSNGLPTAPAMHRLCGLERDVPWVRGDIRDVAALRQHLRQWKPDLIFHLAAQPLVLASYDNPVDTFAVNAIGTAALLEAARGVNSVQAIVAATSDKCYANGEWTRGYRESDPLGGHDPYSASKACAELVVSAFRRSYYAAGDSPALATVRAGNVIGGGDFAADRIVPDCVRAALGGHAPPLRRSTKRASCCSTAAKRSRASAGGRAGMPRTR</sequence>
<dbReference type="GO" id="GO:0047733">
    <property type="term" value="F:CDP-glucose 4,6-dehydratase activity"/>
    <property type="evidence" value="ECO:0007669"/>
    <property type="project" value="UniProtKB-EC"/>
</dbReference>
<keyword evidence="4" id="KW-1185">Reference proteome</keyword>
<dbReference type="Gene3D" id="3.40.50.720">
    <property type="entry name" value="NAD(P)-binding Rossmann-like Domain"/>
    <property type="match status" value="1"/>
</dbReference>
<dbReference type="EC" id="4.2.1.45" evidence="3"/>
<dbReference type="InterPro" id="IPR013445">
    <property type="entry name" value="CDP_4_6_deHydtase"/>
</dbReference>
<protein>
    <submittedName>
        <fullName evidence="3">CDP-glucose 4,6-dehydratase</fullName>
        <ecNumber evidence="3">4.2.1.45</ecNumber>
    </submittedName>
</protein>
<dbReference type="EMBL" id="CAKMMF010000030">
    <property type="protein sequence ID" value="CAH1218379.1"/>
    <property type="molecule type" value="Genomic_DNA"/>
</dbReference>
<dbReference type="Proteomes" id="UP000838686">
    <property type="component" value="Unassembled WGS sequence"/>
</dbReference>
<dbReference type="SUPFAM" id="SSF51735">
    <property type="entry name" value="NAD(P)-binding Rossmann-fold domains"/>
    <property type="match status" value="1"/>
</dbReference>
<evidence type="ECO:0000259" key="2">
    <source>
        <dbReference type="Pfam" id="PF16363"/>
    </source>
</evidence>
<accession>A0ABN8GYD7</accession>
<evidence type="ECO:0000313" key="3">
    <source>
        <dbReference type="EMBL" id="CAH1218379.1"/>
    </source>
</evidence>
<dbReference type="InterPro" id="IPR016040">
    <property type="entry name" value="NAD(P)-bd_dom"/>
</dbReference>
<evidence type="ECO:0000313" key="4">
    <source>
        <dbReference type="Proteomes" id="UP000838686"/>
    </source>
</evidence>
<proteinExistence type="predicted"/>
<reference evidence="3" key="1">
    <citation type="submission" date="2022-01" db="EMBL/GenBank/DDBJ databases">
        <authorList>
            <person name="Criscuolo A."/>
        </authorList>
    </citation>
    <scope>NUCLEOTIDE SEQUENCE</scope>
    <source>
        <strain evidence="3">CIP111893</strain>
    </source>
</reference>